<dbReference type="GO" id="GO:0032357">
    <property type="term" value="F:oxidized purine DNA binding"/>
    <property type="evidence" value="ECO:0007669"/>
    <property type="project" value="TreeGrafter"/>
</dbReference>
<evidence type="ECO:0000256" key="11">
    <source>
        <dbReference type="ARBA" id="ARBA00023014"/>
    </source>
</evidence>
<dbReference type="Pfam" id="PF00730">
    <property type="entry name" value="HhH-GPD"/>
    <property type="match status" value="1"/>
</dbReference>
<dbReference type="FunFam" id="1.10.340.30:FF:000002">
    <property type="entry name" value="Adenine DNA glycosylase"/>
    <property type="match status" value="1"/>
</dbReference>
<dbReference type="SUPFAM" id="SSF48150">
    <property type="entry name" value="DNA-glycosylase"/>
    <property type="match status" value="1"/>
</dbReference>
<dbReference type="SMART" id="SM00478">
    <property type="entry name" value="ENDO3c"/>
    <property type="match status" value="1"/>
</dbReference>
<evidence type="ECO:0000256" key="1">
    <source>
        <dbReference type="ARBA" id="ARBA00000843"/>
    </source>
</evidence>
<dbReference type="GO" id="GO:0051539">
    <property type="term" value="F:4 iron, 4 sulfur cluster binding"/>
    <property type="evidence" value="ECO:0007669"/>
    <property type="project" value="UniProtKB-UniRule"/>
</dbReference>
<dbReference type="GO" id="GO:0006284">
    <property type="term" value="P:base-excision repair"/>
    <property type="evidence" value="ECO:0007669"/>
    <property type="project" value="UniProtKB-UniRule"/>
</dbReference>
<comment type="cofactor">
    <cofactor evidence="14">
        <name>[4Fe-4S] cluster</name>
        <dbReference type="ChEBI" id="CHEBI:49883"/>
    </cofactor>
    <text evidence="14">Binds 1 [4Fe-4S] cluster.</text>
</comment>
<keyword evidence="6" id="KW-0004">4Fe-4S</keyword>
<dbReference type="Gene3D" id="1.10.340.30">
    <property type="entry name" value="Hypothetical protein, domain 2"/>
    <property type="match status" value="1"/>
</dbReference>
<keyword evidence="8 14" id="KW-0227">DNA damage</keyword>
<organism evidence="17 18">
    <name type="scientific">Pseudorhodoferax soli</name>
    <dbReference type="NCBI Taxonomy" id="545864"/>
    <lineage>
        <taxon>Bacteria</taxon>
        <taxon>Pseudomonadati</taxon>
        <taxon>Pseudomonadota</taxon>
        <taxon>Betaproteobacteria</taxon>
        <taxon>Burkholderiales</taxon>
        <taxon>Comamonadaceae</taxon>
    </lineage>
</organism>
<dbReference type="EC" id="3.2.2.31" evidence="4 14"/>
<evidence type="ECO:0000256" key="9">
    <source>
        <dbReference type="ARBA" id="ARBA00022801"/>
    </source>
</evidence>
<dbReference type="InterPro" id="IPR029119">
    <property type="entry name" value="MutY_C"/>
</dbReference>
<evidence type="ECO:0000256" key="6">
    <source>
        <dbReference type="ARBA" id="ARBA00022485"/>
    </source>
</evidence>
<dbReference type="Proteomes" id="UP000252884">
    <property type="component" value="Unassembled WGS sequence"/>
</dbReference>
<dbReference type="CDD" id="cd00056">
    <property type="entry name" value="ENDO3c"/>
    <property type="match status" value="1"/>
</dbReference>
<dbReference type="Gene3D" id="3.90.79.10">
    <property type="entry name" value="Nucleoside Triphosphate Pyrophosphohydrolase"/>
    <property type="match status" value="1"/>
</dbReference>
<dbReference type="GO" id="GO:0000701">
    <property type="term" value="F:purine-specific mismatch base pair DNA N-glycosylase activity"/>
    <property type="evidence" value="ECO:0007669"/>
    <property type="project" value="UniProtKB-EC"/>
</dbReference>
<dbReference type="InterPro" id="IPR015797">
    <property type="entry name" value="NUDIX_hydrolase-like_dom_sf"/>
</dbReference>
<dbReference type="SUPFAM" id="SSF55811">
    <property type="entry name" value="Nudix"/>
    <property type="match status" value="1"/>
</dbReference>
<dbReference type="Pfam" id="PF10576">
    <property type="entry name" value="EndIII_4Fe-2S"/>
    <property type="match status" value="1"/>
</dbReference>
<keyword evidence="12" id="KW-0234">DNA repair</keyword>
<comment type="caution">
    <text evidence="17">The sequence shown here is derived from an EMBL/GenBank/DDBJ whole genome shotgun (WGS) entry which is preliminary data.</text>
</comment>
<dbReference type="GO" id="GO:0034039">
    <property type="term" value="F:8-oxo-7,8-dihydroguanine DNA N-glycosylase activity"/>
    <property type="evidence" value="ECO:0007669"/>
    <property type="project" value="TreeGrafter"/>
</dbReference>
<name>A0A368Y114_9BURK</name>
<feature type="region of interest" description="Disordered" evidence="15">
    <location>
        <begin position="1"/>
        <end position="28"/>
    </location>
</feature>
<dbReference type="Pfam" id="PF00633">
    <property type="entry name" value="HHH"/>
    <property type="match status" value="1"/>
</dbReference>
<dbReference type="InterPro" id="IPR000445">
    <property type="entry name" value="HhH_motif"/>
</dbReference>
<evidence type="ECO:0000259" key="16">
    <source>
        <dbReference type="SMART" id="SM00478"/>
    </source>
</evidence>
<dbReference type="EMBL" id="QPJK01000002">
    <property type="protein sequence ID" value="RCW74020.1"/>
    <property type="molecule type" value="Genomic_DNA"/>
</dbReference>
<feature type="domain" description="HhH-GPD" evidence="16">
    <location>
        <begin position="66"/>
        <end position="221"/>
    </location>
</feature>
<dbReference type="GO" id="GO:0035485">
    <property type="term" value="F:adenine/guanine mispair binding"/>
    <property type="evidence" value="ECO:0007669"/>
    <property type="project" value="TreeGrafter"/>
</dbReference>
<dbReference type="PANTHER" id="PTHR42944:SF1">
    <property type="entry name" value="ADENINE DNA GLYCOSYLASE"/>
    <property type="match status" value="1"/>
</dbReference>
<keyword evidence="7" id="KW-0479">Metal-binding</keyword>
<keyword evidence="10 14" id="KW-0408">Iron</keyword>
<accession>A0A368Y114</accession>
<dbReference type="InterPro" id="IPR023170">
    <property type="entry name" value="HhH_base_excis_C"/>
</dbReference>
<dbReference type="InterPro" id="IPR003651">
    <property type="entry name" value="Endonuclease3_FeS-loop_motif"/>
</dbReference>
<protein>
    <recommendedName>
        <fullName evidence="5 14">Adenine DNA glycosylase</fullName>
        <ecNumber evidence="4 14">3.2.2.31</ecNumber>
    </recommendedName>
</protein>
<proteinExistence type="inferred from homology"/>
<evidence type="ECO:0000313" key="17">
    <source>
        <dbReference type="EMBL" id="RCW74020.1"/>
    </source>
</evidence>
<comment type="similarity">
    <text evidence="3 14">Belongs to the Nth/MutY family.</text>
</comment>
<dbReference type="InterPro" id="IPR044298">
    <property type="entry name" value="MIG/MutY"/>
</dbReference>
<keyword evidence="11" id="KW-0411">Iron-sulfur</keyword>
<comment type="function">
    <text evidence="2">Adenine glycosylase active on G-A mispairs. MutY also corrects error-prone DNA synthesis past GO lesions which are due to the oxidatively damaged form of guanine: 7,8-dihydro-8-oxoguanine (8-oxo-dGTP).</text>
</comment>
<dbReference type="CDD" id="cd03431">
    <property type="entry name" value="NUDIX_DNA_Glycosylase_C-MutY"/>
    <property type="match status" value="1"/>
</dbReference>
<evidence type="ECO:0000256" key="15">
    <source>
        <dbReference type="SAM" id="MobiDB-lite"/>
    </source>
</evidence>
<dbReference type="GO" id="GO:0006298">
    <property type="term" value="P:mismatch repair"/>
    <property type="evidence" value="ECO:0007669"/>
    <property type="project" value="TreeGrafter"/>
</dbReference>
<dbReference type="GO" id="GO:0046872">
    <property type="term" value="F:metal ion binding"/>
    <property type="evidence" value="ECO:0007669"/>
    <property type="project" value="UniProtKB-UniRule"/>
</dbReference>
<evidence type="ECO:0000256" key="12">
    <source>
        <dbReference type="ARBA" id="ARBA00023204"/>
    </source>
</evidence>
<evidence type="ECO:0000256" key="5">
    <source>
        <dbReference type="ARBA" id="ARBA00022023"/>
    </source>
</evidence>
<evidence type="ECO:0000256" key="4">
    <source>
        <dbReference type="ARBA" id="ARBA00012045"/>
    </source>
</evidence>
<dbReference type="SMART" id="SM00525">
    <property type="entry name" value="FES"/>
    <property type="match status" value="1"/>
</dbReference>
<dbReference type="Pfam" id="PF14815">
    <property type="entry name" value="NUDIX_4"/>
    <property type="match status" value="1"/>
</dbReference>
<comment type="catalytic activity">
    <reaction evidence="1 14">
        <text>Hydrolyzes free adenine bases from 7,8-dihydro-8-oxoguanine:adenine mismatched double-stranded DNA, leaving an apurinic site.</text>
        <dbReference type="EC" id="3.2.2.31"/>
    </reaction>
</comment>
<keyword evidence="9" id="KW-0378">Hydrolase</keyword>
<dbReference type="OrthoDB" id="9802365at2"/>
<evidence type="ECO:0000256" key="3">
    <source>
        <dbReference type="ARBA" id="ARBA00008343"/>
    </source>
</evidence>
<keyword evidence="18" id="KW-1185">Reference proteome</keyword>
<evidence type="ECO:0000256" key="14">
    <source>
        <dbReference type="RuleBase" id="RU365096"/>
    </source>
</evidence>
<dbReference type="PANTHER" id="PTHR42944">
    <property type="entry name" value="ADENINE DNA GLYCOSYLASE"/>
    <property type="match status" value="1"/>
</dbReference>
<evidence type="ECO:0000256" key="13">
    <source>
        <dbReference type="ARBA" id="ARBA00023295"/>
    </source>
</evidence>
<dbReference type="NCBIfam" id="TIGR01084">
    <property type="entry name" value="mutY"/>
    <property type="match status" value="1"/>
</dbReference>
<evidence type="ECO:0000256" key="7">
    <source>
        <dbReference type="ARBA" id="ARBA00022723"/>
    </source>
</evidence>
<dbReference type="Gene3D" id="1.10.1670.10">
    <property type="entry name" value="Helix-hairpin-Helix base-excision DNA repair enzymes (C-terminal)"/>
    <property type="match status" value="1"/>
</dbReference>
<evidence type="ECO:0000256" key="2">
    <source>
        <dbReference type="ARBA" id="ARBA00002933"/>
    </source>
</evidence>
<keyword evidence="13 14" id="KW-0326">Glycosidase</keyword>
<dbReference type="InterPro" id="IPR011257">
    <property type="entry name" value="DNA_glycosylase"/>
</dbReference>
<evidence type="ECO:0000256" key="10">
    <source>
        <dbReference type="ARBA" id="ARBA00023004"/>
    </source>
</evidence>
<gene>
    <name evidence="17" type="ORF">DES41_102338</name>
</gene>
<evidence type="ECO:0000256" key="8">
    <source>
        <dbReference type="ARBA" id="ARBA00022763"/>
    </source>
</evidence>
<dbReference type="AlphaFoldDB" id="A0A368Y114"/>
<reference evidence="17 18" key="1">
    <citation type="submission" date="2018-07" db="EMBL/GenBank/DDBJ databases">
        <title>Genomic Encyclopedia of Type Strains, Phase IV (KMG-IV): sequencing the most valuable type-strain genomes for metagenomic binning, comparative biology and taxonomic classification.</title>
        <authorList>
            <person name="Goeker M."/>
        </authorList>
    </citation>
    <scope>NUCLEOTIDE SEQUENCE [LARGE SCALE GENOMIC DNA]</scope>
    <source>
        <strain evidence="17 18">DSM 21634</strain>
    </source>
</reference>
<sequence length="378" mass="41444">MSAAPGRPKQARTAGEAEGTPVSGPDPRAPGWAACQVVQWQVTHGRHALPWQNTRDPYRVWLSEIMLQQTQVAAVLGYYARFLERFPDVQALAAASEDDVFAHWAGLGYYSRARNLHACARQVVALHGGQFPRTAEALQTLPGIGRSTASAVASFCFAERVAILDGNVKRVLTRLLGYGEDLAEARNERTLWALATELLPQTDLDTAMPRYTQGVMDLGATVCTARSPSCLLCPLQSRCVARHEGRMQDYPVKTRKLKRSRADWWLLWAEDAEGRIFIARRPPTGIWSGLHCLPVFEDEDALLASLPAGARAQVQPLPPFTHVLTHKDLLLHPVYVQLSPSDLPREGQWLLPEALAGIGLPAPVKKLLSPISGLAPAP</sequence>
<dbReference type="InterPro" id="IPR003265">
    <property type="entry name" value="HhH-GPD_domain"/>
</dbReference>
<dbReference type="InterPro" id="IPR005760">
    <property type="entry name" value="A/G_AdeGlyc_MutY"/>
</dbReference>
<evidence type="ECO:0000313" key="18">
    <source>
        <dbReference type="Proteomes" id="UP000252884"/>
    </source>
</evidence>